<gene>
    <name evidence="1" type="ORF">B9T62_10585</name>
</gene>
<keyword evidence="2" id="KW-1185">Reference proteome</keyword>
<dbReference type="SUPFAM" id="SSF56784">
    <property type="entry name" value="HAD-like"/>
    <property type="match status" value="1"/>
</dbReference>
<dbReference type="Gene3D" id="3.30.1240.10">
    <property type="match status" value="1"/>
</dbReference>
<dbReference type="RefSeq" id="WP_087915207.1">
    <property type="nucleotide sequence ID" value="NZ_CP021780.1"/>
</dbReference>
<dbReference type="EMBL" id="CP021780">
    <property type="protein sequence ID" value="ASA21194.1"/>
    <property type="molecule type" value="Genomic_DNA"/>
</dbReference>
<dbReference type="CDD" id="cd07517">
    <property type="entry name" value="HAD_HPP"/>
    <property type="match status" value="1"/>
</dbReference>
<dbReference type="Gene3D" id="3.40.50.1000">
    <property type="entry name" value="HAD superfamily/HAD-like"/>
    <property type="match status" value="1"/>
</dbReference>
<dbReference type="NCBIfam" id="TIGR00099">
    <property type="entry name" value="Cof-subfamily"/>
    <property type="match status" value="1"/>
</dbReference>
<dbReference type="InterPro" id="IPR036412">
    <property type="entry name" value="HAD-like_sf"/>
</dbReference>
<dbReference type="GO" id="GO:0000287">
    <property type="term" value="F:magnesium ion binding"/>
    <property type="evidence" value="ECO:0007669"/>
    <property type="project" value="TreeGrafter"/>
</dbReference>
<dbReference type="InterPro" id="IPR006379">
    <property type="entry name" value="HAD-SF_hydro_IIB"/>
</dbReference>
<dbReference type="Proteomes" id="UP000249890">
    <property type="component" value="Chromosome"/>
</dbReference>
<dbReference type="InterPro" id="IPR023214">
    <property type="entry name" value="HAD_sf"/>
</dbReference>
<dbReference type="Pfam" id="PF08282">
    <property type="entry name" value="Hydrolase_3"/>
    <property type="match status" value="1"/>
</dbReference>
<dbReference type="KEGG" id="pdh:B9T62_10585"/>
<accession>A0A2Z2K7S3</accession>
<evidence type="ECO:0000313" key="2">
    <source>
        <dbReference type="Proteomes" id="UP000249890"/>
    </source>
</evidence>
<dbReference type="SFLD" id="SFLDG01140">
    <property type="entry name" value="C2.B:_Phosphomannomutase_and_P"/>
    <property type="match status" value="1"/>
</dbReference>
<dbReference type="GO" id="GO:0016791">
    <property type="term" value="F:phosphatase activity"/>
    <property type="evidence" value="ECO:0007669"/>
    <property type="project" value="TreeGrafter"/>
</dbReference>
<dbReference type="GO" id="GO:0005829">
    <property type="term" value="C:cytosol"/>
    <property type="evidence" value="ECO:0007669"/>
    <property type="project" value="TreeGrafter"/>
</dbReference>
<dbReference type="PANTHER" id="PTHR10000:SF25">
    <property type="entry name" value="PHOSPHATASE YKRA-RELATED"/>
    <property type="match status" value="1"/>
</dbReference>
<organism evidence="1 2">
    <name type="scientific">Paenibacillus donghaensis</name>
    <dbReference type="NCBI Taxonomy" id="414771"/>
    <lineage>
        <taxon>Bacteria</taxon>
        <taxon>Bacillati</taxon>
        <taxon>Bacillota</taxon>
        <taxon>Bacilli</taxon>
        <taxon>Bacillales</taxon>
        <taxon>Paenibacillaceae</taxon>
        <taxon>Paenibacillus</taxon>
    </lineage>
</organism>
<name>A0A2Z2K7S3_9BACL</name>
<dbReference type="NCBIfam" id="TIGR01484">
    <property type="entry name" value="HAD-SF-IIB"/>
    <property type="match status" value="1"/>
</dbReference>
<dbReference type="InterPro" id="IPR000150">
    <property type="entry name" value="Cof"/>
</dbReference>
<proteinExistence type="predicted"/>
<evidence type="ECO:0000313" key="1">
    <source>
        <dbReference type="EMBL" id="ASA21194.1"/>
    </source>
</evidence>
<dbReference type="PANTHER" id="PTHR10000">
    <property type="entry name" value="PHOSPHOSERINE PHOSPHATASE"/>
    <property type="match status" value="1"/>
</dbReference>
<dbReference type="SFLD" id="SFLDS00003">
    <property type="entry name" value="Haloacid_Dehalogenase"/>
    <property type="match status" value="1"/>
</dbReference>
<dbReference type="AlphaFoldDB" id="A0A2Z2K7S3"/>
<dbReference type="OrthoDB" id="9810101at2"/>
<sequence length="259" mass="28931">MTDKSIIFFDIDGTLLDEEKKLPPTTKQAILELKACGHDVAIATGRAPFMFEELRQELDIDTFVCYNGQYAVLRGEVIHKHPLDPLSLQVLTDVALLHNHAIVYMDHMDMKANVPNNEFIASSFGTFKTNLLPAHDANYYKDREIYQSLLLCQELEESYYEEVFPSLHFVRWHANAVDVVPTGGSKAKGIAKITELLGIAPEHQYAFGDALNDVEMLSTIVNSVAMGNGMPEAKAAAKYITKPVHEDGIWHGLRMVGLL</sequence>
<protein>
    <submittedName>
        <fullName evidence="1">Phosphatase</fullName>
    </submittedName>
</protein>
<reference evidence="1 2" key="1">
    <citation type="submission" date="2017-06" db="EMBL/GenBank/DDBJ databases">
        <title>Complete genome sequence of Paenibacillus donghaensis KCTC 13049T isolated from East Sea sediment, South Korea.</title>
        <authorList>
            <person name="Jung B.K."/>
            <person name="Hong S.-J."/>
            <person name="Shin J.-H."/>
        </authorList>
    </citation>
    <scope>NUCLEOTIDE SEQUENCE [LARGE SCALE GENOMIC DNA]</scope>
    <source>
        <strain evidence="1 2">KCTC 13049</strain>
    </source>
</reference>